<feature type="transmembrane region" description="Helical" evidence="2">
    <location>
        <begin position="785"/>
        <end position="803"/>
    </location>
</feature>
<evidence type="ECO:0000256" key="1">
    <source>
        <dbReference type="SAM" id="MobiDB-lite"/>
    </source>
</evidence>
<keyword evidence="4" id="KW-1185">Reference proteome</keyword>
<keyword evidence="2" id="KW-0472">Membrane</keyword>
<evidence type="ECO:0000256" key="2">
    <source>
        <dbReference type="SAM" id="Phobius"/>
    </source>
</evidence>
<dbReference type="InterPro" id="IPR021840">
    <property type="entry name" value="DUF3433"/>
</dbReference>
<feature type="compositionally biased region" description="Polar residues" evidence="1">
    <location>
        <begin position="13"/>
        <end position="31"/>
    </location>
</feature>
<dbReference type="PANTHER" id="PTHR37544">
    <property type="entry name" value="SPRAY-RELATED"/>
    <property type="match status" value="1"/>
</dbReference>
<feature type="compositionally biased region" description="Low complexity" evidence="1">
    <location>
        <begin position="40"/>
        <end position="50"/>
    </location>
</feature>
<organism evidence="3 4">
    <name type="scientific">Elsinoe australis</name>
    <dbReference type="NCBI Taxonomy" id="40998"/>
    <lineage>
        <taxon>Eukaryota</taxon>
        <taxon>Fungi</taxon>
        <taxon>Dikarya</taxon>
        <taxon>Ascomycota</taxon>
        <taxon>Pezizomycotina</taxon>
        <taxon>Dothideomycetes</taxon>
        <taxon>Dothideomycetidae</taxon>
        <taxon>Myriangiales</taxon>
        <taxon>Elsinoaceae</taxon>
        <taxon>Elsinoe</taxon>
    </lineage>
</organism>
<feature type="transmembrane region" description="Helical" evidence="2">
    <location>
        <begin position="676"/>
        <end position="693"/>
    </location>
</feature>
<keyword evidence="2" id="KW-1133">Transmembrane helix</keyword>
<feature type="transmembrane region" description="Helical" evidence="2">
    <location>
        <begin position="745"/>
        <end position="770"/>
    </location>
</feature>
<proteinExistence type="predicted"/>
<feature type="compositionally biased region" description="Polar residues" evidence="1">
    <location>
        <begin position="195"/>
        <end position="211"/>
    </location>
</feature>
<feature type="transmembrane region" description="Helical" evidence="2">
    <location>
        <begin position="627"/>
        <end position="649"/>
    </location>
</feature>
<sequence length="950" mass="103961">MPSPSPVPFVGHTNVSQPQLHQASDTQSVTASEDYYSLTSSSAYSDESQSARPAPIRRYQTPPSRYRTPMASGERLQTADMAAEQTNVPMRGTGRRRQSDADRTSYPNPLQSNPRVGAVGRKPVPSTVYEGNSPETIRGPIPNLAMSSAAKDLNREPSPPTPGVDDTPYIHFALDQLTRDEEVRGSRMYPGKRTYQPSPVDTRPDSQNTARPSYVSMSPEGFDNRPGSRMGAVSPIDWTYDSGEGSRAGAVSPMRPEEEYNQLPVQASSAQAIPPKHPGRNGSYQAQSSQRSSPPEVFLAFDGPSGVPYMSLDYLPALLRPIGLVAFILALLLLLAALIFSAVWSITYDRLWEYSSFGDVRYFVFQYLPTILGVLVLLWLFQIQAAIYRIAPFIALSSKSSKTRSHASLLPIYPSTFAVPNLAHFPAGLPAFGTFLFISWLSLFTVPLLATSFNVYQVNGVFSWLATQGAIWTVIGLYILLLVSSVWLLIFLRRRQTGLSWDPVSLADHLVLLEKSNVLDAYASYFSANSDYDFKEDVAARGDRLGYWRTSARPNAAIHTIGAPNQPARQYIVENGTLIEKINPRYSNQTADLDCQRLSQQTAKSLILHSSHAGTALPYLPLILRPLTTLALASTLFLLLLAFLIISYLPQTAIHSGFAPTLPIPVNPLGFSPTNFLYSFVPSLLGLLLFLLLQSQDLHLRRLQPIANLRSPAGSFASTSLLTSYTADPPLLISLRALLAKDYRLALLSLATLLAAALPILAGGVFWAQFSVPQQSTLVYGHMPAFYALSAFFAIACLAPWSLPLTRRHAERYSVPTPEGARGGRKNQMNRLVDVVALVGRSKILTEVAFRAPGSRVQMVTRLLAGSQMVGRQEGAGASKVSLVDSIRGFGGARDEGREVVGQGQSAVGEGRYALGKCRGRDGREWVGVDRIERMVGERHRGGRGVEEKV</sequence>
<dbReference type="PANTHER" id="PTHR37544:SF1">
    <property type="entry name" value="PHOSPHORIBOSYLAMINOIMIDAZOLE-SUCCINOCARBOXAMIDE SYNTHASE"/>
    <property type="match status" value="1"/>
</dbReference>
<dbReference type="Proteomes" id="UP000243723">
    <property type="component" value="Unassembled WGS sequence"/>
</dbReference>
<dbReference type="EMBL" id="NHZQ01000445">
    <property type="protein sequence ID" value="PSK34874.1"/>
    <property type="molecule type" value="Genomic_DNA"/>
</dbReference>
<evidence type="ECO:0008006" key="5">
    <source>
        <dbReference type="Google" id="ProtNLM"/>
    </source>
</evidence>
<reference evidence="3 4" key="1">
    <citation type="submission" date="2017-05" db="EMBL/GenBank/DDBJ databases">
        <title>Draft genome sequence of Elsinoe australis.</title>
        <authorList>
            <person name="Cheng Q."/>
        </authorList>
    </citation>
    <scope>NUCLEOTIDE SEQUENCE [LARGE SCALE GENOMIC DNA]</scope>
    <source>
        <strain evidence="3 4">NL1</strain>
    </source>
</reference>
<evidence type="ECO:0000313" key="4">
    <source>
        <dbReference type="Proteomes" id="UP000243723"/>
    </source>
</evidence>
<feature type="region of interest" description="Disordered" evidence="1">
    <location>
        <begin position="1"/>
        <end position="168"/>
    </location>
</feature>
<feature type="transmembrane region" description="Helical" evidence="2">
    <location>
        <begin position="364"/>
        <end position="381"/>
    </location>
</feature>
<dbReference type="Pfam" id="PF11915">
    <property type="entry name" value="DUF3433"/>
    <property type="match status" value="2"/>
</dbReference>
<keyword evidence="2" id="KW-0812">Transmembrane</keyword>
<comment type="caution">
    <text evidence="3">The sequence shown here is derived from an EMBL/GenBank/DDBJ whole genome shotgun (WGS) entry which is preliminary data.</text>
</comment>
<dbReference type="STRING" id="40998.A0A2P7YFZ1"/>
<evidence type="ECO:0000313" key="3">
    <source>
        <dbReference type="EMBL" id="PSK34874.1"/>
    </source>
</evidence>
<gene>
    <name evidence="3" type="ORF">B9Z65_1457</name>
</gene>
<feature type="transmembrane region" description="Helical" evidence="2">
    <location>
        <begin position="470"/>
        <end position="492"/>
    </location>
</feature>
<feature type="region of interest" description="Disordered" evidence="1">
    <location>
        <begin position="188"/>
        <end position="295"/>
    </location>
</feature>
<dbReference type="AlphaFoldDB" id="A0A2P7YFZ1"/>
<feature type="compositionally biased region" description="Polar residues" evidence="1">
    <location>
        <begin position="282"/>
        <end position="293"/>
    </location>
</feature>
<dbReference type="OrthoDB" id="3057599at2759"/>
<feature type="transmembrane region" description="Helical" evidence="2">
    <location>
        <begin position="429"/>
        <end position="450"/>
    </location>
</feature>
<name>A0A2P7YFZ1_9PEZI</name>
<feature type="transmembrane region" description="Helical" evidence="2">
    <location>
        <begin position="322"/>
        <end position="344"/>
    </location>
</feature>
<protein>
    <recommendedName>
        <fullName evidence="5">Phosphoribosylaminoimidazole-succinocarboxamide synthase</fullName>
    </recommendedName>
</protein>
<accession>A0A2P7YFZ1</accession>
<feature type="compositionally biased region" description="Polar residues" evidence="1">
    <location>
        <begin position="105"/>
        <end position="114"/>
    </location>
</feature>